<dbReference type="GO" id="GO:0006338">
    <property type="term" value="P:chromatin remodeling"/>
    <property type="evidence" value="ECO:0007669"/>
    <property type="project" value="InterPro"/>
</dbReference>
<keyword evidence="8" id="KW-1185">Reference proteome</keyword>
<name>A0A9W8JD74_9AGAR</name>
<dbReference type="Proteomes" id="UP001140091">
    <property type="component" value="Unassembled WGS sequence"/>
</dbReference>
<dbReference type="Pfam" id="PF08265">
    <property type="entry name" value="YL1_C"/>
    <property type="match status" value="1"/>
</dbReference>
<evidence type="ECO:0000313" key="7">
    <source>
        <dbReference type="EMBL" id="KAJ2933686.1"/>
    </source>
</evidence>
<dbReference type="InterPro" id="IPR024983">
    <property type="entry name" value="CHAT_dom"/>
</dbReference>
<evidence type="ECO:0000256" key="4">
    <source>
        <dbReference type="ARBA" id="ARBA00023242"/>
    </source>
</evidence>
<evidence type="ECO:0000259" key="6">
    <source>
        <dbReference type="SMART" id="SM00993"/>
    </source>
</evidence>
<sequence>MWVPPKGGNKRKGPSDGAATPQGPSLAEQLSYLHYPRPFKNPYYNKNVNRRAKNLKTVLGQERERDRLKREALRKSKAEKAAMGMMDVDGDDEEEEPNYSSIEAPPSVWPPRHYCDITGLEAPYTDPATGLRYHDKSVYEIIQGLSPSMVKDYLSGVVLDVESILDNEIDRSDLALVIFGIPDASGGHRTPLVKESRSRWIAESVVSLPAMIPDLTIVLSSESVGDVGFVSFTGIELMEAKSSDIADSIAVSRYIAVDGLGDATQVSLSFAVWPRVVKADVLHHGLSSLFKIMPPKKVTVEGRELYSVELKPAMMMADTETIVQPAPPLDRALGYTLTIGLILKASKLEAELVHGAENSEISRLDDLIASQITKNQDLAQDILLSTTLAVLASTVTTGPHEPSRPFVLCRVGQAFVTIWKRTRQLQPLNQAVDNLQEGVATLSSEPRAWMLSSLSSTLIIRYKLLNNRADLYGAISILQKELKIKETARDAAKLLCLLFQHLFKISTDLSWLVEAVKTAQLGLKSGTADPRSLFDALEGVSRAISKLSPHLNTDKSKLLQDAITLQTSAIGMLQPSDTNLVDSYFNLGTIYETLFKQSCQLQDIRDAIVSFQKALEHCTPDRAIYPSIFGAIGEAFRLQWTVTDKMSDLEEAIRHGEKALALVPNSDDRKRAAYTSALGKTYAALLSTSPTMESPHLDRAIEAFATTVNLVTVVAGMEYTVKSRYDYLSKRSHRVLTAATAAISVGRFDKALEWLEQGRGLVWIQLHGLRTPLEALRSCNPQLAEAYQDVSRRLESASVQGMMSPPERLKMPLDQRMSLDEQTAAHIKAAREHEDLLKTIRSTVPGFETFLLPRPSAAWFDHLPDSGPVVVISVHDDLCSALVLMAGTDAPLHIPLPDFSPTQAEALRDLMQTSLDAWYLRMRGDGGDESESSNDRAIEPASASRKVPIIASPIETALRQLWVNVVKPILKKLGLSKYGDARPRIWWCPTGPLTFLPLHAAGVYRGPKAEALSDYAVSSYIPTVAVLAERLKSPRSIPADGLGLMMVCVAGTGRSHIPGTLKEINCVNEQLKDSDIRISRVEEKEATIKAVLEGIERYSCVHFACHGVQNAEDPLRSAFLLGDGRLELSTIIKSNLKSADLAFLSACQTSTGDPKLSEEATHLAAGMLAAGYRGVVGTMWPIQDRYAPEVADDFYKNLLSYGADGGKMIDGARAAYALDYAVKRLRDKIGVSEAALLAWLPYVHFGL</sequence>
<evidence type="ECO:0000256" key="1">
    <source>
        <dbReference type="ARBA" id="ARBA00004123"/>
    </source>
</evidence>
<evidence type="ECO:0000313" key="8">
    <source>
        <dbReference type="Proteomes" id="UP001140091"/>
    </source>
</evidence>
<dbReference type="SUPFAM" id="SSF48452">
    <property type="entry name" value="TPR-like"/>
    <property type="match status" value="1"/>
</dbReference>
<dbReference type="PANTHER" id="PTHR31200">
    <property type="entry name" value="INO80 COMPLEX SUBUNIT C"/>
    <property type="match status" value="1"/>
</dbReference>
<dbReference type="InterPro" id="IPR029525">
    <property type="entry name" value="INO80C/Ies6"/>
</dbReference>
<comment type="subcellular location">
    <subcellularLocation>
        <location evidence="1">Nucleus</location>
    </subcellularLocation>
</comment>
<feature type="compositionally biased region" description="Basic and acidic residues" evidence="5">
    <location>
        <begin position="61"/>
        <end position="80"/>
    </location>
</feature>
<proteinExistence type="predicted"/>
<dbReference type="Pfam" id="PF12770">
    <property type="entry name" value="CHAT"/>
    <property type="match status" value="1"/>
</dbReference>
<feature type="domain" description="Vps72/YL1 C-terminal" evidence="6">
    <location>
        <begin position="113"/>
        <end position="142"/>
    </location>
</feature>
<dbReference type="Gene3D" id="1.25.40.10">
    <property type="entry name" value="Tetratricopeptide repeat domain"/>
    <property type="match status" value="1"/>
</dbReference>
<dbReference type="EMBL" id="JANBPK010000738">
    <property type="protein sequence ID" value="KAJ2933686.1"/>
    <property type="molecule type" value="Genomic_DNA"/>
</dbReference>
<dbReference type="OrthoDB" id="9991317at2759"/>
<keyword evidence="3" id="KW-0804">Transcription</keyword>
<dbReference type="AlphaFoldDB" id="A0A9W8JD74"/>
<dbReference type="GO" id="GO:0031011">
    <property type="term" value="C:Ino80 complex"/>
    <property type="evidence" value="ECO:0007669"/>
    <property type="project" value="InterPro"/>
</dbReference>
<keyword evidence="2" id="KW-0805">Transcription regulation</keyword>
<dbReference type="InterPro" id="IPR011990">
    <property type="entry name" value="TPR-like_helical_dom_sf"/>
</dbReference>
<organism evidence="7 8">
    <name type="scientific">Candolleomyces eurysporus</name>
    <dbReference type="NCBI Taxonomy" id="2828524"/>
    <lineage>
        <taxon>Eukaryota</taxon>
        <taxon>Fungi</taxon>
        <taxon>Dikarya</taxon>
        <taxon>Basidiomycota</taxon>
        <taxon>Agaricomycotina</taxon>
        <taxon>Agaricomycetes</taxon>
        <taxon>Agaricomycetidae</taxon>
        <taxon>Agaricales</taxon>
        <taxon>Agaricineae</taxon>
        <taxon>Psathyrellaceae</taxon>
        <taxon>Candolleomyces</taxon>
    </lineage>
</organism>
<feature type="non-terminal residue" evidence="7">
    <location>
        <position position="1"/>
    </location>
</feature>
<comment type="caution">
    <text evidence="7">The sequence shown here is derived from an EMBL/GenBank/DDBJ whole genome shotgun (WGS) entry which is preliminary data.</text>
</comment>
<evidence type="ECO:0000256" key="5">
    <source>
        <dbReference type="SAM" id="MobiDB-lite"/>
    </source>
</evidence>
<keyword evidence="4" id="KW-0539">Nucleus</keyword>
<protein>
    <recommendedName>
        <fullName evidence="6">Vps72/YL1 C-terminal domain-containing protein</fullName>
    </recommendedName>
</protein>
<accession>A0A9W8JD74</accession>
<dbReference type="SMART" id="SM00993">
    <property type="entry name" value="YL1_C"/>
    <property type="match status" value="1"/>
</dbReference>
<dbReference type="InterPro" id="IPR013272">
    <property type="entry name" value="Vps72/YL1_C"/>
</dbReference>
<feature type="region of interest" description="Disordered" evidence="5">
    <location>
        <begin position="61"/>
        <end position="83"/>
    </location>
</feature>
<evidence type="ECO:0000256" key="2">
    <source>
        <dbReference type="ARBA" id="ARBA00023015"/>
    </source>
</evidence>
<dbReference type="PANTHER" id="PTHR31200:SF1">
    <property type="entry name" value="INO80 COMPLEX SUBUNIT C"/>
    <property type="match status" value="1"/>
</dbReference>
<gene>
    <name evidence="7" type="ORF">H1R20_g3444</name>
</gene>
<evidence type="ECO:0000256" key="3">
    <source>
        <dbReference type="ARBA" id="ARBA00023163"/>
    </source>
</evidence>
<feature type="region of interest" description="Disordered" evidence="5">
    <location>
        <begin position="1"/>
        <end position="28"/>
    </location>
</feature>
<reference evidence="7" key="1">
    <citation type="submission" date="2022-06" db="EMBL/GenBank/DDBJ databases">
        <title>Genome Sequence of Candolleomyces eurysporus.</title>
        <authorList>
            <person name="Buettner E."/>
        </authorList>
    </citation>
    <scope>NUCLEOTIDE SEQUENCE</scope>
    <source>
        <strain evidence="7">VTCC 930004</strain>
    </source>
</reference>